<dbReference type="EMBL" id="UINC01019767">
    <property type="protein sequence ID" value="SVA83657.1"/>
    <property type="molecule type" value="Genomic_DNA"/>
</dbReference>
<keyword evidence="1" id="KW-0812">Transmembrane</keyword>
<keyword evidence="1" id="KW-0472">Membrane</keyword>
<keyword evidence="1" id="KW-1133">Transmembrane helix</keyword>
<feature type="non-terminal residue" evidence="2">
    <location>
        <position position="162"/>
    </location>
</feature>
<evidence type="ECO:0000313" key="2">
    <source>
        <dbReference type="EMBL" id="SVA83657.1"/>
    </source>
</evidence>
<evidence type="ECO:0000256" key="1">
    <source>
        <dbReference type="SAM" id="Phobius"/>
    </source>
</evidence>
<feature type="transmembrane region" description="Helical" evidence="1">
    <location>
        <begin position="82"/>
        <end position="101"/>
    </location>
</feature>
<reference evidence="2" key="1">
    <citation type="submission" date="2018-05" db="EMBL/GenBank/DDBJ databases">
        <authorList>
            <person name="Lanie J.A."/>
            <person name="Ng W.-L."/>
            <person name="Kazmierczak K.M."/>
            <person name="Andrzejewski T.M."/>
            <person name="Davidsen T.M."/>
            <person name="Wayne K.J."/>
            <person name="Tettelin H."/>
            <person name="Glass J.I."/>
            <person name="Rusch D."/>
            <person name="Podicherti R."/>
            <person name="Tsui H.-C.T."/>
            <person name="Winkler M.E."/>
        </authorList>
    </citation>
    <scope>NUCLEOTIDE SEQUENCE</scope>
</reference>
<accession>A0A381Z4H3</accession>
<proteinExistence type="predicted"/>
<sequence length="162" mass="18876">MSVLNENEVKLYIQEKYISNTLSNENIFTDKIVKKIYRLSNGITDRVDILCLQYLDDPVKKVTKTESHLILNNILLLTKYRLFYLLLLLSIFVLLYIYIMLPFKLEDENIKQTLKIKLPEKIENEAKLDESLLIAMKEIMESPGDAELSATVISDLNHDDNH</sequence>
<gene>
    <name evidence="2" type="ORF">METZ01_LOCUS136511</name>
</gene>
<protein>
    <submittedName>
        <fullName evidence="2">Uncharacterized protein</fullName>
    </submittedName>
</protein>
<dbReference type="AlphaFoldDB" id="A0A381Z4H3"/>
<organism evidence="2">
    <name type="scientific">marine metagenome</name>
    <dbReference type="NCBI Taxonomy" id="408172"/>
    <lineage>
        <taxon>unclassified sequences</taxon>
        <taxon>metagenomes</taxon>
        <taxon>ecological metagenomes</taxon>
    </lineage>
</organism>
<name>A0A381Z4H3_9ZZZZ</name>